<feature type="domain" description="Formyl transferase C-terminal" evidence="2">
    <location>
        <begin position="201"/>
        <end position="282"/>
    </location>
</feature>
<name>A0ABP8GFT5_9BACT</name>
<dbReference type="SUPFAM" id="SSF50486">
    <property type="entry name" value="FMT C-terminal domain-like"/>
    <property type="match status" value="1"/>
</dbReference>
<keyword evidence="4" id="KW-1185">Reference proteome</keyword>
<dbReference type="InterPro" id="IPR011034">
    <property type="entry name" value="Formyl_transferase-like_C_sf"/>
</dbReference>
<dbReference type="EMBL" id="BAABGY010000004">
    <property type="protein sequence ID" value="GAA4323349.1"/>
    <property type="molecule type" value="Genomic_DNA"/>
</dbReference>
<feature type="domain" description="Formyl transferase N-terminal" evidence="1">
    <location>
        <begin position="81"/>
        <end position="166"/>
    </location>
</feature>
<evidence type="ECO:0000313" key="4">
    <source>
        <dbReference type="Proteomes" id="UP001501725"/>
    </source>
</evidence>
<reference evidence="4" key="1">
    <citation type="journal article" date="2019" name="Int. J. Syst. Evol. Microbiol.">
        <title>The Global Catalogue of Microorganisms (GCM) 10K type strain sequencing project: providing services to taxonomists for standard genome sequencing and annotation.</title>
        <authorList>
            <consortium name="The Broad Institute Genomics Platform"/>
            <consortium name="The Broad Institute Genome Sequencing Center for Infectious Disease"/>
            <person name="Wu L."/>
            <person name="Ma J."/>
        </authorList>
    </citation>
    <scope>NUCLEOTIDE SEQUENCE [LARGE SCALE GENOMIC DNA]</scope>
    <source>
        <strain evidence="4">JCM 17919</strain>
    </source>
</reference>
<sequence>MNVLVLTNNCASLPVLGFLADRKLLSAIIAPLPANADTPILEDWAAGRAVTFFRIEKHLLEEELRGFTSAFPNHLVLSFCFPWRIPTALLADGPSRFFNVHFSLLPQYAGPTPLFWQLRDGCTKGGVTLHQLTSTLDGGPVAGSTVVPLLPGENEGLYSTRLAAAAVPLVQALVTELQSGRLPRLTPQPAEDRSYRPRPRAEDLYIYWDRFSGAETEQLVNASNPGAGGALTFFRGQPVRLLEVTPADGAVAAGTPGGTIVHADAAQGLFVICADGGLLRLNVLGLREGWYSGGKLSALGFRAGDRFDLPPQQQPVILSPSFIHH</sequence>
<dbReference type="Gene3D" id="3.40.50.12230">
    <property type="match status" value="1"/>
</dbReference>
<evidence type="ECO:0000259" key="1">
    <source>
        <dbReference type="Pfam" id="PF00551"/>
    </source>
</evidence>
<dbReference type="PANTHER" id="PTHR11138">
    <property type="entry name" value="METHIONYL-TRNA FORMYLTRANSFERASE"/>
    <property type="match status" value="1"/>
</dbReference>
<organism evidence="3 4">
    <name type="scientific">Flaviaesturariibacter amylovorans</name>
    <dbReference type="NCBI Taxonomy" id="1084520"/>
    <lineage>
        <taxon>Bacteria</taxon>
        <taxon>Pseudomonadati</taxon>
        <taxon>Bacteroidota</taxon>
        <taxon>Chitinophagia</taxon>
        <taxon>Chitinophagales</taxon>
        <taxon>Chitinophagaceae</taxon>
        <taxon>Flaviaestuariibacter</taxon>
    </lineage>
</organism>
<dbReference type="Proteomes" id="UP001501725">
    <property type="component" value="Unassembled WGS sequence"/>
</dbReference>
<evidence type="ECO:0008006" key="5">
    <source>
        <dbReference type="Google" id="ProtNLM"/>
    </source>
</evidence>
<dbReference type="RefSeq" id="WP_345253897.1">
    <property type="nucleotide sequence ID" value="NZ_BAABGY010000004.1"/>
</dbReference>
<gene>
    <name evidence="3" type="ORF">GCM10023184_10120</name>
</gene>
<dbReference type="PANTHER" id="PTHR11138:SF5">
    <property type="entry name" value="METHIONYL-TRNA FORMYLTRANSFERASE, MITOCHONDRIAL"/>
    <property type="match status" value="1"/>
</dbReference>
<comment type="caution">
    <text evidence="3">The sequence shown here is derived from an EMBL/GenBank/DDBJ whole genome shotgun (WGS) entry which is preliminary data.</text>
</comment>
<evidence type="ECO:0000313" key="3">
    <source>
        <dbReference type="EMBL" id="GAA4323349.1"/>
    </source>
</evidence>
<dbReference type="InterPro" id="IPR036477">
    <property type="entry name" value="Formyl_transf_N_sf"/>
</dbReference>
<dbReference type="InterPro" id="IPR005793">
    <property type="entry name" value="Formyl_trans_C"/>
</dbReference>
<dbReference type="Pfam" id="PF02911">
    <property type="entry name" value="Formyl_trans_C"/>
    <property type="match status" value="1"/>
</dbReference>
<dbReference type="Pfam" id="PF00551">
    <property type="entry name" value="Formyl_trans_N"/>
    <property type="match status" value="1"/>
</dbReference>
<evidence type="ECO:0000259" key="2">
    <source>
        <dbReference type="Pfam" id="PF02911"/>
    </source>
</evidence>
<dbReference type="InterPro" id="IPR002376">
    <property type="entry name" value="Formyl_transf_N"/>
</dbReference>
<proteinExistence type="predicted"/>
<accession>A0ABP8GFT5</accession>
<protein>
    <recommendedName>
        <fullName evidence="5">Methionyl-tRNA formyltransferase</fullName>
    </recommendedName>
</protein>
<dbReference type="SUPFAM" id="SSF53328">
    <property type="entry name" value="Formyltransferase"/>
    <property type="match status" value="1"/>
</dbReference>